<comment type="caution">
    <text evidence="7">The sequence shown here is derived from an EMBL/GenBank/DDBJ whole genome shotgun (WGS) entry which is preliminary data.</text>
</comment>
<evidence type="ECO:0000256" key="3">
    <source>
        <dbReference type="SAM" id="MobiDB-lite"/>
    </source>
</evidence>
<evidence type="ECO:0000313" key="8">
    <source>
        <dbReference type="Proteomes" id="UP001620645"/>
    </source>
</evidence>
<feature type="region of interest" description="Disordered" evidence="3">
    <location>
        <begin position="988"/>
        <end position="1019"/>
    </location>
</feature>
<feature type="compositionally biased region" description="Acidic residues" evidence="3">
    <location>
        <begin position="822"/>
        <end position="840"/>
    </location>
</feature>
<dbReference type="InterPro" id="IPR036322">
    <property type="entry name" value="WD40_repeat_dom_sf"/>
</dbReference>
<organism evidence="7 8">
    <name type="scientific">Heterodera schachtii</name>
    <name type="common">Sugarbeet cyst nematode worm</name>
    <name type="synonym">Tylenchus schachtii</name>
    <dbReference type="NCBI Taxonomy" id="97005"/>
    <lineage>
        <taxon>Eukaryota</taxon>
        <taxon>Metazoa</taxon>
        <taxon>Ecdysozoa</taxon>
        <taxon>Nematoda</taxon>
        <taxon>Chromadorea</taxon>
        <taxon>Rhabditida</taxon>
        <taxon>Tylenchina</taxon>
        <taxon>Tylenchomorpha</taxon>
        <taxon>Tylenchoidea</taxon>
        <taxon>Heteroderidae</taxon>
        <taxon>Heteroderinae</taxon>
        <taxon>Heterodera</taxon>
    </lineage>
</organism>
<evidence type="ECO:0000256" key="2">
    <source>
        <dbReference type="SAM" id="Coils"/>
    </source>
</evidence>
<evidence type="ECO:0000256" key="4">
    <source>
        <dbReference type="SAM" id="SignalP"/>
    </source>
</evidence>
<dbReference type="InterPro" id="IPR009689">
    <property type="entry name" value="DUF1280"/>
</dbReference>
<feature type="domain" description="Exostosin GT47" evidence="5">
    <location>
        <begin position="69"/>
        <end position="344"/>
    </location>
</feature>
<sequence>MHRKVSLLFHFLLFSFSVNIVSSNRPHFRSHSQWNSDTTLLDLKKSSRDGIESCSMSNCFNFSKCLAPNSLKVYVYSEQSPVRRSPLFTKMLKVIKESHFYTERADEACLFVLSADTTDRDRISEYYQQIGTEHTKTELWDDGQNHLVFNLYFGTFPDYANTDLGFDLGKAMVAWASSNFQNFRPNFDLSFPLFNNEHPFKDNKPWHFQSHFPNHDKYLASFKGKRYVYGVGSKTRNILHHLNDNRSIVIATTCKHNTDWKKFEDERCEVDNANYGRWDYEQLMANSTFCLIPRGRRLGSFRFLEALRSVCIPVILSDEWVLPFSAVIDWSEAVIFGKERTALFVYDYLSVISEKRIAQMRKMIQILYTKYFSSIERIIFTSIEIVFERVKRNLGKPLRSDWMCRRENNWNMKKKLILAVAENKDIFDKIKFRTKFEVSHAIWNPKISLIALGSLDGEVVVKRYLWKTGWKRNFSRDDSAKHFDFLGDVSSVPSSSKSKDQLLFLCWSPDGQVLLTVFQSGFLYYLDTQTGNTLFVKKLSYSPFCVEWLKFRPTIALKFPRIGEKSLLTASVISNSTQNASSDCEHRNVCCAIEHFYRHILPNSLSSSFLCVLSSTATETFVDIFSGGILLNRRLSINEATICHSLSNRQNEFLIYDEKIHILSRDSNSFEILQLPGEFGQDHLLIYEQIVDCFCWMSFCNVYRIAYDLQSTNKALVDCVILLRSLMVKLEELNESQKWGTISERLLDTLLKISADHPAFDPKEILDENCANILNDFEKTFQVLNNYGIHSLVRQPINKNKCYVLASDEKEAIIQQIGQTEENSEEETSDEEKMSEDENGEERREKRRLRGREKPIWPRKPNPDAETPQQDEAGPSTSAASAGEAMEPPPPTPGPVPTPEMDEELLEFGFSLPSTPATPIGDFVPFPSTPIAPMDIGEMTPPPLVIDDRSERIEQLEMELKDRDDTIQFLREQVRNREALITDLRRQLDEQMAPPMAPPTSSKTPPNRGRPKKRLEELQRSARRDIVDQIVGVIDRDRSRSASRASLDRIHRDIRHKFSHYTPKKGQERKEGMDAEDGLLLLAQLGTQKAYKRMKATLRLIGRNFNVLPPLEKVHFSVNFFVWSMFFWVIAIKRRICAELEYDEIPTPSGPGFCCSDIARALKFRLSTAKDNLIPARDLPLKISGDHGQGFTKLTISLAHAVRPNSPSNNFVVAVFPAKDSRKNLKFFCGSLWEQIQQISEIDCRKEHLISAEKCQLRSVQELERQADQFQQLTQGGDKATAEARALTMGIVCAPLLPSISFEQMLLAPFHVFQGLGNALIKELEAGENAEIAQQFFRRIGARREAFRKRDMTGNSIRKILVHADQMEALFETEWAKTICQTMAHLGKIQIFTKAQLLSPGDLDGLETAIDQFKAFLDEQPMVRTLLSKKTKAHLLLHHFVPFARQHKFLGLLDEQGDEALHSVWRRLEQLWKTMPDAEQMRQQLEHHFVSNWLMDTGRLDEMKLREEERREQAAEDKTNE</sequence>
<dbReference type="InterPro" id="IPR024977">
    <property type="entry name" value="Apc4-like_WD40_dom"/>
</dbReference>
<name>A0ABD2IYN9_HETSC</name>
<feature type="domain" description="Anaphase-promoting complex subunit 4-like WD40" evidence="6">
    <location>
        <begin position="442"/>
        <end position="548"/>
    </location>
</feature>
<feature type="compositionally biased region" description="Polar residues" evidence="3">
    <location>
        <begin position="867"/>
        <end position="880"/>
    </location>
</feature>
<feature type="coiled-coil region" evidence="2">
    <location>
        <begin position="953"/>
        <end position="987"/>
    </location>
</feature>
<reference evidence="7 8" key="1">
    <citation type="submission" date="2024-10" db="EMBL/GenBank/DDBJ databases">
        <authorList>
            <person name="Kim D."/>
        </authorList>
    </citation>
    <scope>NUCLEOTIDE SEQUENCE [LARGE SCALE GENOMIC DNA]</scope>
    <source>
        <strain evidence="7">Taebaek</strain>
    </source>
</reference>
<accession>A0ABD2IYN9</accession>
<evidence type="ECO:0000259" key="6">
    <source>
        <dbReference type="Pfam" id="PF12894"/>
    </source>
</evidence>
<dbReference type="Pfam" id="PF12894">
    <property type="entry name" value="ANAPC4_WD40"/>
    <property type="match status" value="1"/>
</dbReference>
<dbReference type="Pfam" id="PF06918">
    <property type="entry name" value="DUF1280"/>
    <property type="match status" value="1"/>
</dbReference>
<dbReference type="EMBL" id="JBICCN010000232">
    <property type="protein sequence ID" value="KAL3085024.1"/>
    <property type="molecule type" value="Genomic_DNA"/>
</dbReference>
<dbReference type="SUPFAM" id="SSF50978">
    <property type="entry name" value="WD40 repeat-like"/>
    <property type="match status" value="1"/>
</dbReference>
<keyword evidence="2" id="KW-0175">Coiled coil</keyword>
<dbReference type="Proteomes" id="UP001620645">
    <property type="component" value="Unassembled WGS sequence"/>
</dbReference>
<evidence type="ECO:0000259" key="5">
    <source>
        <dbReference type="Pfam" id="PF03016"/>
    </source>
</evidence>
<feature type="chain" id="PRO_5044790103" evidence="4">
    <location>
        <begin position="24"/>
        <end position="1521"/>
    </location>
</feature>
<dbReference type="InterPro" id="IPR004263">
    <property type="entry name" value="Exostosin"/>
</dbReference>
<proteinExistence type="inferred from homology"/>
<keyword evidence="4" id="KW-0732">Signal</keyword>
<dbReference type="Pfam" id="PF03016">
    <property type="entry name" value="Exostosin_GT47"/>
    <property type="match status" value="1"/>
</dbReference>
<protein>
    <submittedName>
        <fullName evidence="7">Uncharacterized protein</fullName>
    </submittedName>
</protein>
<dbReference type="PANTHER" id="PTHR11062">
    <property type="entry name" value="EXOSTOSIN HEPARAN SULFATE GLYCOSYLTRANSFERASE -RELATED"/>
    <property type="match status" value="1"/>
</dbReference>
<dbReference type="PANTHER" id="PTHR11062:SF129">
    <property type="entry name" value="EXOSTOSIN-1"/>
    <property type="match status" value="1"/>
</dbReference>
<evidence type="ECO:0000256" key="1">
    <source>
        <dbReference type="ARBA" id="ARBA00010271"/>
    </source>
</evidence>
<feature type="signal peptide" evidence="4">
    <location>
        <begin position="1"/>
        <end position="23"/>
    </location>
</feature>
<feature type="region of interest" description="Disordered" evidence="3">
    <location>
        <begin position="818"/>
        <end position="901"/>
    </location>
</feature>
<dbReference type="GO" id="GO:0015012">
    <property type="term" value="P:heparan sulfate proteoglycan biosynthetic process"/>
    <property type="evidence" value="ECO:0007669"/>
    <property type="project" value="UniProtKB-ARBA"/>
</dbReference>
<gene>
    <name evidence="7" type="ORF">niasHS_010093</name>
</gene>
<comment type="similarity">
    <text evidence="1">Belongs to the glycosyltransferase 47 family.</text>
</comment>
<evidence type="ECO:0000313" key="7">
    <source>
        <dbReference type="EMBL" id="KAL3085024.1"/>
    </source>
</evidence>
<keyword evidence="8" id="KW-1185">Reference proteome</keyword>
<feature type="compositionally biased region" description="Pro residues" evidence="3">
    <location>
        <begin position="887"/>
        <end position="898"/>
    </location>
</feature>
<dbReference type="InterPro" id="IPR040911">
    <property type="entry name" value="Exostosin_GT47"/>
</dbReference>